<dbReference type="PROSITE" id="PS50910">
    <property type="entry name" value="HEPN"/>
    <property type="match status" value="1"/>
</dbReference>
<dbReference type="AlphaFoldDB" id="A0A1W1VR71"/>
<dbReference type="RefSeq" id="WP_084664967.1">
    <property type="nucleotide sequence ID" value="NZ_LT838272.1"/>
</dbReference>
<dbReference type="SUPFAM" id="SSF81593">
    <property type="entry name" value="Nucleotidyltransferase substrate binding subunit/domain"/>
    <property type="match status" value="1"/>
</dbReference>
<reference evidence="2 3" key="1">
    <citation type="submission" date="2017-04" db="EMBL/GenBank/DDBJ databases">
        <authorList>
            <person name="Afonso C.L."/>
            <person name="Miller P.J."/>
            <person name="Scott M.A."/>
            <person name="Spackman E."/>
            <person name="Goraichik I."/>
            <person name="Dimitrov K.M."/>
            <person name="Suarez D.L."/>
            <person name="Swayne D.E."/>
        </authorList>
    </citation>
    <scope>NUCLEOTIDE SEQUENCE [LARGE SCALE GENOMIC DNA]</scope>
    <source>
        <strain evidence="2 3">ToBE</strain>
    </source>
</reference>
<feature type="domain" description="HEPN" evidence="1">
    <location>
        <begin position="9"/>
        <end position="118"/>
    </location>
</feature>
<sequence length="127" mass="14605">MRPEAGEWLKQAEYDLETAEAMWKAGRYLYTVFMCHLAVEKGLKAIIAERTGTVPPKIHNLVRLAKFAQVNLDDDKKEFISILNTAAIGARYPEFLDQAIKKYSKKVAQEYLNKSREVVQCLKKELQ</sequence>
<dbReference type="STRING" id="698762.SAMN00808754_1335"/>
<name>A0A1W1VR71_9FIRM</name>
<organism evidence="2 3">
    <name type="scientific">Thermanaeromonas toyohensis ToBE</name>
    <dbReference type="NCBI Taxonomy" id="698762"/>
    <lineage>
        <taxon>Bacteria</taxon>
        <taxon>Bacillati</taxon>
        <taxon>Bacillota</taxon>
        <taxon>Clostridia</taxon>
        <taxon>Neomoorellales</taxon>
        <taxon>Neomoorellaceae</taxon>
        <taxon>Thermanaeromonas</taxon>
    </lineage>
</organism>
<dbReference type="Gene3D" id="1.20.120.330">
    <property type="entry name" value="Nucleotidyltransferases domain 2"/>
    <property type="match status" value="1"/>
</dbReference>
<evidence type="ECO:0000313" key="2">
    <source>
        <dbReference type="EMBL" id="SMB95849.1"/>
    </source>
</evidence>
<evidence type="ECO:0000259" key="1">
    <source>
        <dbReference type="PROSITE" id="PS50910"/>
    </source>
</evidence>
<evidence type="ECO:0000313" key="3">
    <source>
        <dbReference type="Proteomes" id="UP000192569"/>
    </source>
</evidence>
<dbReference type="OrthoDB" id="9808176at2"/>
<protein>
    <submittedName>
        <fullName evidence="2">HEPN domain-containing protein</fullName>
    </submittedName>
</protein>
<accession>A0A1W1VR71</accession>
<proteinExistence type="predicted"/>
<dbReference type="EMBL" id="LT838272">
    <property type="protein sequence ID" value="SMB95849.1"/>
    <property type="molecule type" value="Genomic_DNA"/>
</dbReference>
<gene>
    <name evidence="2" type="ORF">SAMN00808754_1335</name>
</gene>
<dbReference type="SMART" id="SM00748">
    <property type="entry name" value="HEPN"/>
    <property type="match status" value="1"/>
</dbReference>
<dbReference type="InterPro" id="IPR007842">
    <property type="entry name" value="HEPN_dom"/>
</dbReference>
<keyword evidence="3" id="KW-1185">Reference proteome</keyword>
<dbReference type="Proteomes" id="UP000192569">
    <property type="component" value="Chromosome I"/>
</dbReference>
<dbReference type="Pfam" id="PF05168">
    <property type="entry name" value="HEPN"/>
    <property type="match status" value="1"/>
</dbReference>